<dbReference type="AlphaFoldDB" id="A0A806KCS3"/>
<dbReference type="InterPro" id="IPR009045">
    <property type="entry name" value="Zn_M74/Hedgehog-like"/>
</dbReference>
<dbReference type="GO" id="GO:0006508">
    <property type="term" value="P:proteolysis"/>
    <property type="evidence" value="ECO:0007669"/>
    <property type="project" value="InterPro"/>
</dbReference>
<dbReference type="EMBL" id="JQ844191">
    <property type="protein sequence ID" value="AGS52385.1"/>
    <property type="molecule type" value="Genomic_DNA"/>
</dbReference>
<proteinExistence type="predicted"/>
<reference evidence="2" key="1">
    <citation type="submission" date="2012-03" db="EMBL/GenBank/DDBJ databases">
        <title>Functional metagenomics reveals considerable lignocellulase gene clusters in the gut microbiome of a wood-feeding higher termite.</title>
        <authorList>
            <person name="Liu N."/>
        </authorList>
    </citation>
    <scope>NUCLEOTIDE SEQUENCE</scope>
</reference>
<keyword evidence="2" id="KW-0645">Protease</keyword>
<protein>
    <submittedName>
        <fullName evidence="2">D-alanyl-D-alanine carboxypeptidase</fullName>
        <ecNumber evidence="2">3.4.16.4</ecNumber>
    </submittedName>
</protein>
<dbReference type="PANTHER" id="PTHR34385:SF1">
    <property type="entry name" value="PEPTIDOGLYCAN L-ALANYL-D-GLUTAMATE ENDOPEPTIDASE CWLK"/>
    <property type="match status" value="1"/>
</dbReference>
<feature type="domain" description="D-alanyl-D-alanine carboxypeptidase-like core" evidence="1">
    <location>
        <begin position="108"/>
        <end position="230"/>
    </location>
</feature>
<dbReference type="PANTHER" id="PTHR34385">
    <property type="entry name" value="D-ALANYL-D-ALANINE CARBOXYPEPTIDASE"/>
    <property type="match status" value="1"/>
</dbReference>
<sequence>MLVSCIKTNSAQINTQTQPQVNEEKDFNYSLISNVLKDAGIPQYITENILNNINDFSDDLTALLLEQTDPYMLVFVDKETSLSADYAPDDLVELKNNKSYRVNRDGMYLRQITEAALEEMAAAAKSHGLTLLASSTYRSYDYQVQVYNRNVRQMGQKEADRVSAKPGHSQHQLGLVVDFGSITNDFADTREGKWLYSNASRFGWSISYPKDYEEITGYDWESWHYRYVGKDAAAFIDKYFDGIQHYALKFLYWYRAP</sequence>
<dbReference type="SUPFAM" id="SSF55166">
    <property type="entry name" value="Hedgehog/DD-peptidase"/>
    <property type="match status" value="1"/>
</dbReference>
<dbReference type="InterPro" id="IPR003709">
    <property type="entry name" value="VanY-like_core_dom"/>
</dbReference>
<accession>A0A806KCS3</accession>
<keyword evidence="2" id="KW-0378">Hydrolase</keyword>
<evidence type="ECO:0000259" key="1">
    <source>
        <dbReference type="Pfam" id="PF02557"/>
    </source>
</evidence>
<dbReference type="Pfam" id="PF02557">
    <property type="entry name" value="VanY"/>
    <property type="match status" value="1"/>
</dbReference>
<evidence type="ECO:0000313" key="2">
    <source>
        <dbReference type="EMBL" id="AGS52385.1"/>
    </source>
</evidence>
<keyword evidence="2" id="KW-0121">Carboxypeptidase</keyword>
<dbReference type="GO" id="GO:0009002">
    <property type="term" value="F:serine-type D-Ala-D-Ala carboxypeptidase activity"/>
    <property type="evidence" value="ECO:0007669"/>
    <property type="project" value="UniProtKB-EC"/>
</dbReference>
<name>A0A806KCS3_9BACT</name>
<dbReference type="CDD" id="cd14852">
    <property type="entry name" value="LD-carboxypeptidase"/>
    <property type="match status" value="1"/>
</dbReference>
<dbReference type="EC" id="3.4.16.4" evidence="2"/>
<organism evidence="2">
    <name type="scientific">uncultured bacterium contig00077</name>
    <dbReference type="NCBI Taxonomy" id="1181555"/>
    <lineage>
        <taxon>Bacteria</taxon>
        <taxon>environmental samples</taxon>
    </lineage>
</organism>
<dbReference type="Gene3D" id="3.30.1380.10">
    <property type="match status" value="1"/>
</dbReference>
<dbReference type="InterPro" id="IPR052179">
    <property type="entry name" value="DD-CPase-like"/>
</dbReference>
<dbReference type="InterPro" id="IPR058193">
    <property type="entry name" value="VanY/YodJ_core_dom"/>
</dbReference>